<keyword evidence="2" id="KW-1185">Reference proteome</keyword>
<evidence type="ECO:0000313" key="2">
    <source>
        <dbReference type="Proteomes" id="UP000823941"/>
    </source>
</evidence>
<protein>
    <submittedName>
        <fullName evidence="1">Uncharacterized protein</fullName>
    </submittedName>
</protein>
<gene>
    <name evidence="1" type="ORF">JYU34_011593</name>
</gene>
<organism evidence="1 2">
    <name type="scientific">Plutella xylostella</name>
    <name type="common">Diamondback moth</name>
    <name type="synonym">Plutella maculipennis</name>
    <dbReference type="NCBI Taxonomy" id="51655"/>
    <lineage>
        <taxon>Eukaryota</taxon>
        <taxon>Metazoa</taxon>
        <taxon>Ecdysozoa</taxon>
        <taxon>Arthropoda</taxon>
        <taxon>Hexapoda</taxon>
        <taxon>Insecta</taxon>
        <taxon>Pterygota</taxon>
        <taxon>Neoptera</taxon>
        <taxon>Endopterygota</taxon>
        <taxon>Lepidoptera</taxon>
        <taxon>Glossata</taxon>
        <taxon>Ditrysia</taxon>
        <taxon>Yponomeutoidea</taxon>
        <taxon>Plutellidae</taxon>
        <taxon>Plutella</taxon>
    </lineage>
</organism>
<accession>A0ABQ7QHA8</accession>
<reference evidence="1 2" key="1">
    <citation type="submission" date="2021-06" db="EMBL/GenBank/DDBJ databases">
        <title>A haploid diamondback moth (Plutella xylostella L.) genome assembly resolves 31 chromosomes and identifies a diamide resistance mutation.</title>
        <authorList>
            <person name="Ward C.M."/>
            <person name="Perry K.D."/>
            <person name="Baker G."/>
            <person name="Powis K."/>
            <person name="Heckel D.G."/>
            <person name="Baxter S.W."/>
        </authorList>
    </citation>
    <scope>NUCLEOTIDE SEQUENCE [LARGE SCALE GENOMIC DNA]</scope>
    <source>
        <strain evidence="1 2">LV</strain>
        <tissue evidence="1">Single pupa</tissue>
    </source>
</reference>
<proteinExistence type="predicted"/>
<comment type="caution">
    <text evidence="1">The sequence shown here is derived from an EMBL/GenBank/DDBJ whole genome shotgun (WGS) entry which is preliminary data.</text>
</comment>
<evidence type="ECO:0000313" key="1">
    <source>
        <dbReference type="EMBL" id="KAG7304612.1"/>
    </source>
</evidence>
<name>A0ABQ7QHA8_PLUXY</name>
<dbReference type="Proteomes" id="UP000823941">
    <property type="component" value="Chromosome 15"/>
</dbReference>
<sequence length="179" mass="20285">MPTPAYWLPALSHIAPPHIRREACLNREMVKILGNPTLPINEDLEPLKKTRLKSRDPPAKSFHTYNPSWKAGDAWSSEWSENPPSRKLFEPSTTQRPAGFCEPRSVWCRLNRLRTGVGNCAYLWHKWGWSESAACECGHPQQTIDHIVFECPITKYAGPADDFTNLTSSATAYLNNCSF</sequence>
<dbReference type="EMBL" id="JAHIBW010000015">
    <property type="protein sequence ID" value="KAG7304612.1"/>
    <property type="molecule type" value="Genomic_DNA"/>
</dbReference>